<dbReference type="InterPro" id="IPR023333">
    <property type="entry name" value="Proteasome_suB-type"/>
</dbReference>
<dbReference type="Gene3D" id="3.60.20.10">
    <property type="entry name" value="Glutamine Phosphoribosylpyrophosphate, subunit 1, domain 1"/>
    <property type="match status" value="1"/>
</dbReference>
<evidence type="ECO:0000313" key="4">
    <source>
        <dbReference type="EMBL" id="ANX05330.1"/>
    </source>
</evidence>
<dbReference type="GO" id="GO:0005839">
    <property type="term" value="C:proteasome core complex"/>
    <property type="evidence" value="ECO:0007669"/>
    <property type="project" value="InterPro"/>
</dbReference>
<gene>
    <name evidence="4" type="ORF">PG2T_14810</name>
</gene>
<evidence type="ECO:0000256" key="3">
    <source>
        <dbReference type="ARBA" id="ARBA00022801"/>
    </source>
</evidence>
<dbReference type="AlphaFoldDB" id="A0A1B1YWW1"/>
<name>A0A1B1YWW1_9GAMM</name>
<dbReference type="Pfam" id="PF00227">
    <property type="entry name" value="Proteasome"/>
    <property type="match status" value="1"/>
</dbReference>
<dbReference type="InParanoid" id="A0A1B1YWW1"/>
<accession>A0A1B1YWW1</accession>
<dbReference type="Proteomes" id="UP000092952">
    <property type="component" value="Chromosome"/>
</dbReference>
<dbReference type="PANTHER" id="PTHR32194:SF0">
    <property type="entry name" value="ATP-DEPENDENT PROTEASE SUBUNIT HSLV"/>
    <property type="match status" value="1"/>
</dbReference>
<keyword evidence="3" id="KW-0378">Hydrolase</keyword>
<dbReference type="EMBL" id="CP014671">
    <property type="protein sequence ID" value="ANX05330.1"/>
    <property type="molecule type" value="Genomic_DNA"/>
</dbReference>
<evidence type="ECO:0000256" key="1">
    <source>
        <dbReference type="ARBA" id="ARBA00022490"/>
    </source>
</evidence>
<protein>
    <recommendedName>
        <fullName evidence="6">Proteasome subunit beta</fullName>
    </recommendedName>
</protein>
<dbReference type="InterPro" id="IPR029055">
    <property type="entry name" value="Ntn_hydrolases_N"/>
</dbReference>
<sequence length="198" mass="21679">MTIAVAVRKGGEIVIAADTQNNFGHNRAPIANHRTQKILTVGGNHLATSGWGLYANILDDFLARKRAPKLDTERDVFRFFQTFWKVLHEHYSLVNDQCQHEEERSPFGDLDASFLLVNGGGIFFVSSDTSVTEFQQYYAVGSGAEFALGALHALYDSDLDAETLARRACAAAMAFNVYCGGDIDVCRITDTAAAARVP</sequence>
<dbReference type="RefSeq" id="WP_068807227.1">
    <property type="nucleotide sequence ID" value="NZ_CP014671.1"/>
</dbReference>
<proteinExistence type="predicted"/>
<keyword evidence="1" id="KW-0963">Cytoplasm</keyword>
<dbReference type="GO" id="GO:0005737">
    <property type="term" value="C:cytoplasm"/>
    <property type="evidence" value="ECO:0007669"/>
    <property type="project" value="TreeGrafter"/>
</dbReference>
<dbReference type="KEGG" id="gbi:PG2T_14810"/>
<dbReference type="STRING" id="1810504.PG2T_14810"/>
<keyword evidence="2" id="KW-0645">Protease</keyword>
<dbReference type="SUPFAM" id="SSF56235">
    <property type="entry name" value="N-terminal nucleophile aminohydrolases (Ntn hydrolases)"/>
    <property type="match status" value="1"/>
</dbReference>
<dbReference type="OrthoDB" id="9150015at2"/>
<evidence type="ECO:0000256" key="2">
    <source>
        <dbReference type="ARBA" id="ARBA00022670"/>
    </source>
</evidence>
<keyword evidence="5" id="KW-1185">Reference proteome</keyword>
<dbReference type="InterPro" id="IPR001353">
    <property type="entry name" value="Proteasome_sua/b"/>
</dbReference>
<organism evidence="4 5">
    <name type="scientific">Immundisolibacter cernigliae</name>
    <dbReference type="NCBI Taxonomy" id="1810504"/>
    <lineage>
        <taxon>Bacteria</taxon>
        <taxon>Pseudomonadati</taxon>
        <taxon>Pseudomonadota</taxon>
        <taxon>Gammaproteobacteria</taxon>
        <taxon>Immundisolibacterales</taxon>
        <taxon>Immundisolibacteraceae</taxon>
        <taxon>Immundisolibacter</taxon>
    </lineage>
</organism>
<evidence type="ECO:0008006" key="6">
    <source>
        <dbReference type="Google" id="ProtNLM"/>
    </source>
</evidence>
<reference evidence="5" key="1">
    <citation type="submission" date="2016-03" db="EMBL/GenBank/DDBJ databases">
        <title>Complete genome sequence of Solimmundus cernigliae, representing a novel lineage of polycyclic aromatic hydrocarbon degraders within the Gammaproteobacteria.</title>
        <authorList>
            <person name="Singleton D.R."/>
            <person name="Dickey A.N."/>
            <person name="Scholl E.H."/>
            <person name="Wright F.A."/>
            <person name="Aitken M.D."/>
        </authorList>
    </citation>
    <scope>NUCLEOTIDE SEQUENCE [LARGE SCALE GENOMIC DNA]</scope>
    <source>
        <strain evidence="5">TR3.2</strain>
    </source>
</reference>
<evidence type="ECO:0000313" key="5">
    <source>
        <dbReference type="Proteomes" id="UP000092952"/>
    </source>
</evidence>
<dbReference type="PANTHER" id="PTHR32194">
    <property type="entry name" value="METALLOPROTEASE TLDD"/>
    <property type="match status" value="1"/>
</dbReference>
<dbReference type="GO" id="GO:0051603">
    <property type="term" value="P:proteolysis involved in protein catabolic process"/>
    <property type="evidence" value="ECO:0007669"/>
    <property type="project" value="InterPro"/>
</dbReference>
<dbReference type="GO" id="GO:0008233">
    <property type="term" value="F:peptidase activity"/>
    <property type="evidence" value="ECO:0007669"/>
    <property type="project" value="UniProtKB-KW"/>
</dbReference>